<sequence length="154" mass="16851">MRALGLFSLIAVVIILQACSTSKAVISHGIDLSKYSYVVFGKESTGDRELDDIVMAVQNEIADTKLRVISEQDGLAKIALGEFVLSPNIHVSTEKWDGGHTYITITFYDYDTNQSVVVLKSSGIGLTISQDQNIALGAIRKKLKKVFGNKEQTQ</sequence>
<dbReference type="EMBL" id="QRZG01000010">
    <property type="protein sequence ID" value="RGV55181.1"/>
    <property type="molecule type" value="Genomic_DNA"/>
</dbReference>
<proteinExistence type="predicted"/>
<name>A0A412YCS1_9BACE</name>
<comment type="caution">
    <text evidence="1">The sequence shown here is derived from an EMBL/GenBank/DDBJ whole genome shotgun (WGS) entry which is preliminary data.</text>
</comment>
<dbReference type="Proteomes" id="UP000284366">
    <property type="component" value="Unassembled WGS sequence"/>
</dbReference>
<organism evidence="1 2">
    <name type="scientific">Bacteroides clarus</name>
    <dbReference type="NCBI Taxonomy" id="626929"/>
    <lineage>
        <taxon>Bacteria</taxon>
        <taxon>Pseudomonadati</taxon>
        <taxon>Bacteroidota</taxon>
        <taxon>Bacteroidia</taxon>
        <taxon>Bacteroidales</taxon>
        <taxon>Bacteroidaceae</taxon>
        <taxon>Bacteroides</taxon>
    </lineage>
</organism>
<evidence type="ECO:0000313" key="1">
    <source>
        <dbReference type="EMBL" id="RGV55181.1"/>
    </source>
</evidence>
<gene>
    <name evidence="1" type="ORF">DWW09_07270</name>
</gene>
<reference evidence="1 2" key="1">
    <citation type="submission" date="2018-08" db="EMBL/GenBank/DDBJ databases">
        <title>A genome reference for cultivated species of the human gut microbiota.</title>
        <authorList>
            <person name="Zou Y."/>
            <person name="Xue W."/>
            <person name="Luo G."/>
        </authorList>
    </citation>
    <scope>NUCLEOTIDE SEQUENCE [LARGE SCALE GENOMIC DNA]</scope>
    <source>
        <strain evidence="1 2">AF14-27</strain>
    </source>
</reference>
<dbReference type="PROSITE" id="PS51257">
    <property type="entry name" value="PROKAR_LIPOPROTEIN"/>
    <property type="match status" value="1"/>
</dbReference>
<evidence type="ECO:0000313" key="2">
    <source>
        <dbReference type="Proteomes" id="UP000284366"/>
    </source>
</evidence>
<dbReference type="AlphaFoldDB" id="A0A412YCS1"/>
<dbReference type="RefSeq" id="WP_118046302.1">
    <property type="nucleotide sequence ID" value="NZ_JAQCUW010000002.1"/>
</dbReference>
<protein>
    <submittedName>
        <fullName evidence="1">Uncharacterized protein</fullName>
    </submittedName>
</protein>
<accession>A0A412YCS1</accession>